<dbReference type="AlphaFoldDB" id="A0A9P0GU38"/>
<protein>
    <recommendedName>
        <fullName evidence="1">Ig-like domain-containing protein</fullName>
    </recommendedName>
</protein>
<proteinExistence type="predicted"/>
<dbReference type="Gene3D" id="2.60.40.10">
    <property type="entry name" value="Immunoglobulins"/>
    <property type="match status" value="1"/>
</dbReference>
<dbReference type="PANTHER" id="PTHR21261:SF15">
    <property type="entry name" value="BEATEN PATH IIIA, ISOFORM D-RELATED"/>
    <property type="match status" value="1"/>
</dbReference>
<dbReference type="OrthoDB" id="7375975at2759"/>
<dbReference type="InterPro" id="IPR036179">
    <property type="entry name" value="Ig-like_dom_sf"/>
</dbReference>
<name>A0A9P0GU38_PHYSR</name>
<reference evidence="2" key="1">
    <citation type="submission" date="2022-01" db="EMBL/GenBank/DDBJ databases">
        <authorList>
            <person name="King R."/>
        </authorList>
    </citation>
    <scope>NUCLEOTIDE SEQUENCE</scope>
</reference>
<accession>A0A9P0GU38</accession>
<sequence length="193" mass="21855">MEKHDAILSLVYFASYTAAFRLTSMSAPKVADLRDIMELDCHFDMGQEELYAVKWYKDDQEFFRYMPRGQHETRLFPVPGVKLDTRSVDCNKNRCKISLTDLTKMHSGGAYRCEISSEAPAFRLASETHNVTVAALPRGLPKIDGLAKTYVEGDTFNAKCTSDYADPEPILTWKINGLDRKDSIAQGEKRMIS</sequence>
<dbReference type="PANTHER" id="PTHR21261">
    <property type="entry name" value="BEAT PROTEIN"/>
    <property type="match status" value="1"/>
</dbReference>
<dbReference type="InterPro" id="IPR007110">
    <property type="entry name" value="Ig-like_dom"/>
</dbReference>
<comment type="caution">
    <text evidence="2">The sequence shown here is derived from an EMBL/GenBank/DDBJ whole genome shotgun (WGS) entry which is preliminary data.</text>
</comment>
<dbReference type="Proteomes" id="UP001153712">
    <property type="component" value="Unassembled WGS sequence"/>
</dbReference>
<evidence type="ECO:0000313" key="3">
    <source>
        <dbReference type="Proteomes" id="UP001153712"/>
    </source>
</evidence>
<keyword evidence="3" id="KW-1185">Reference proteome</keyword>
<evidence type="ECO:0000313" key="2">
    <source>
        <dbReference type="EMBL" id="CAH1188751.1"/>
    </source>
</evidence>
<dbReference type="EMBL" id="CAKJVH030000002">
    <property type="protein sequence ID" value="CAH1188751.1"/>
    <property type="molecule type" value="Genomic_DNA"/>
</dbReference>
<feature type="domain" description="Ig-like" evidence="1">
    <location>
        <begin position="39"/>
        <end position="132"/>
    </location>
</feature>
<dbReference type="PROSITE" id="PS50835">
    <property type="entry name" value="IG_LIKE"/>
    <property type="match status" value="1"/>
</dbReference>
<dbReference type="InterPro" id="IPR013783">
    <property type="entry name" value="Ig-like_fold"/>
</dbReference>
<organism evidence="2 3">
    <name type="scientific">Phyllotreta striolata</name>
    <name type="common">Striped flea beetle</name>
    <name type="synonym">Crioceris striolata</name>
    <dbReference type="NCBI Taxonomy" id="444603"/>
    <lineage>
        <taxon>Eukaryota</taxon>
        <taxon>Metazoa</taxon>
        <taxon>Ecdysozoa</taxon>
        <taxon>Arthropoda</taxon>
        <taxon>Hexapoda</taxon>
        <taxon>Insecta</taxon>
        <taxon>Pterygota</taxon>
        <taxon>Neoptera</taxon>
        <taxon>Endopterygota</taxon>
        <taxon>Coleoptera</taxon>
        <taxon>Polyphaga</taxon>
        <taxon>Cucujiformia</taxon>
        <taxon>Chrysomeloidea</taxon>
        <taxon>Chrysomelidae</taxon>
        <taxon>Galerucinae</taxon>
        <taxon>Alticini</taxon>
        <taxon>Phyllotreta</taxon>
    </lineage>
</organism>
<dbReference type="SUPFAM" id="SSF48726">
    <property type="entry name" value="Immunoglobulin"/>
    <property type="match status" value="1"/>
</dbReference>
<gene>
    <name evidence="2" type="ORF">PHYEVI_LOCUS11808</name>
</gene>
<dbReference type="FunFam" id="2.60.40.10:FF:000437">
    <property type="entry name" value="Beat-IIIc, isoform A"/>
    <property type="match status" value="1"/>
</dbReference>
<evidence type="ECO:0000259" key="1">
    <source>
        <dbReference type="PROSITE" id="PS50835"/>
    </source>
</evidence>